<feature type="non-terminal residue" evidence="1">
    <location>
        <position position="63"/>
    </location>
</feature>
<organism evidence="1">
    <name type="scientific">marine metagenome</name>
    <dbReference type="NCBI Taxonomy" id="408172"/>
    <lineage>
        <taxon>unclassified sequences</taxon>
        <taxon>metagenomes</taxon>
        <taxon>ecological metagenomes</taxon>
    </lineage>
</organism>
<dbReference type="Gene3D" id="3.40.50.720">
    <property type="entry name" value="NAD(P)-binding Rossmann-like Domain"/>
    <property type="match status" value="1"/>
</dbReference>
<name>A0A381ZZ57_9ZZZZ</name>
<dbReference type="EMBL" id="UINC01023156">
    <property type="protein sequence ID" value="SVA94251.1"/>
    <property type="molecule type" value="Genomic_DNA"/>
</dbReference>
<gene>
    <name evidence="1" type="ORF">METZ01_LOCUS147105</name>
</gene>
<accession>A0A381ZZ57</accession>
<protein>
    <submittedName>
        <fullName evidence="1">Uncharacterized protein</fullName>
    </submittedName>
</protein>
<evidence type="ECO:0000313" key="1">
    <source>
        <dbReference type="EMBL" id="SVA94251.1"/>
    </source>
</evidence>
<sequence>MMCAAVERSGATLTGVEDAEGLIWADPARPELFPEVVETATLLEWIQLPYAGIEPFANNLDPK</sequence>
<proteinExistence type="predicted"/>
<dbReference type="AlphaFoldDB" id="A0A381ZZ57"/>
<reference evidence="1" key="1">
    <citation type="submission" date="2018-05" db="EMBL/GenBank/DDBJ databases">
        <authorList>
            <person name="Lanie J.A."/>
            <person name="Ng W.-L."/>
            <person name="Kazmierczak K.M."/>
            <person name="Andrzejewski T.M."/>
            <person name="Davidsen T.M."/>
            <person name="Wayne K.J."/>
            <person name="Tettelin H."/>
            <person name="Glass J.I."/>
            <person name="Rusch D."/>
            <person name="Podicherti R."/>
            <person name="Tsui H.-C.T."/>
            <person name="Winkler M.E."/>
        </authorList>
    </citation>
    <scope>NUCLEOTIDE SEQUENCE</scope>
</reference>